<feature type="compositionally biased region" description="Polar residues" evidence="8">
    <location>
        <begin position="430"/>
        <end position="445"/>
    </location>
</feature>
<feature type="compositionally biased region" description="Basic and acidic residues" evidence="8">
    <location>
        <begin position="385"/>
        <end position="394"/>
    </location>
</feature>
<keyword evidence="10" id="KW-1185">Reference proteome</keyword>
<dbReference type="AlphaFoldDB" id="A0AAD1X882"/>
<evidence type="ECO:0000256" key="4">
    <source>
        <dbReference type="ARBA" id="ARBA00022728"/>
    </source>
</evidence>
<dbReference type="PANTHER" id="PTHR23142">
    <property type="entry name" value="PRE-MRNA-SPLICING FACTOR 38A-RELATED"/>
    <property type="match status" value="1"/>
</dbReference>
<feature type="compositionally biased region" description="Basic and acidic residues" evidence="8">
    <location>
        <begin position="353"/>
        <end position="367"/>
    </location>
</feature>
<proteinExistence type="inferred from homology"/>
<keyword evidence="6 7" id="KW-0539">Nucleus</keyword>
<protein>
    <recommendedName>
        <fullName evidence="7">Pre-mRNA-splicing factor 38</fullName>
    </recommendedName>
</protein>
<evidence type="ECO:0000256" key="6">
    <source>
        <dbReference type="ARBA" id="ARBA00023242"/>
    </source>
</evidence>
<accession>A0AAD1X882</accession>
<dbReference type="Proteomes" id="UP001295684">
    <property type="component" value="Unassembled WGS sequence"/>
</dbReference>
<keyword evidence="4 7" id="KW-0747">Spliceosome</keyword>
<feature type="compositionally biased region" description="Basic residues" evidence="8">
    <location>
        <begin position="395"/>
        <end position="413"/>
    </location>
</feature>
<dbReference type="InterPro" id="IPR005037">
    <property type="entry name" value="PRP38"/>
</dbReference>
<evidence type="ECO:0000256" key="7">
    <source>
        <dbReference type="RuleBase" id="RU367025"/>
    </source>
</evidence>
<gene>
    <name evidence="9" type="ORF">ECRASSUSDP1_LOCUS8048</name>
</gene>
<feature type="compositionally biased region" description="Basic residues" evidence="8">
    <location>
        <begin position="368"/>
        <end position="384"/>
    </location>
</feature>
<evidence type="ECO:0000313" key="9">
    <source>
        <dbReference type="EMBL" id="CAI2366774.1"/>
    </source>
</evidence>
<comment type="function">
    <text evidence="7">Required for pre-mRNA splicing.</text>
</comment>
<feature type="compositionally biased region" description="Basic and acidic residues" evidence="8">
    <location>
        <begin position="469"/>
        <end position="479"/>
    </location>
</feature>
<keyword evidence="3 7" id="KW-0507">mRNA processing</keyword>
<name>A0AAD1X882_EUPCR</name>
<organism evidence="9 10">
    <name type="scientific">Euplotes crassus</name>
    <dbReference type="NCBI Taxonomy" id="5936"/>
    <lineage>
        <taxon>Eukaryota</taxon>
        <taxon>Sar</taxon>
        <taxon>Alveolata</taxon>
        <taxon>Ciliophora</taxon>
        <taxon>Intramacronucleata</taxon>
        <taxon>Spirotrichea</taxon>
        <taxon>Hypotrichia</taxon>
        <taxon>Euplotida</taxon>
        <taxon>Euplotidae</taxon>
        <taxon>Moneuplotes</taxon>
    </lineage>
</organism>
<dbReference type="GO" id="GO:0005681">
    <property type="term" value="C:spliceosomal complex"/>
    <property type="evidence" value="ECO:0007669"/>
    <property type="project" value="UniProtKB-KW"/>
</dbReference>
<feature type="region of interest" description="Disordered" evidence="8">
    <location>
        <begin position="460"/>
        <end position="479"/>
    </location>
</feature>
<evidence type="ECO:0000256" key="3">
    <source>
        <dbReference type="ARBA" id="ARBA00022664"/>
    </source>
</evidence>
<feature type="region of interest" description="Disordered" evidence="8">
    <location>
        <begin position="348"/>
        <end position="445"/>
    </location>
</feature>
<dbReference type="Pfam" id="PF03371">
    <property type="entry name" value="PRP38"/>
    <property type="match status" value="1"/>
</dbReference>
<dbReference type="GO" id="GO:0000398">
    <property type="term" value="P:mRNA splicing, via spliceosome"/>
    <property type="evidence" value="ECO:0007669"/>
    <property type="project" value="UniProtKB-UniRule"/>
</dbReference>
<keyword evidence="5 7" id="KW-0508">mRNA splicing</keyword>
<evidence type="ECO:0000256" key="5">
    <source>
        <dbReference type="ARBA" id="ARBA00023187"/>
    </source>
</evidence>
<dbReference type="EMBL" id="CAMPGE010007857">
    <property type="protein sequence ID" value="CAI2366774.1"/>
    <property type="molecule type" value="Genomic_DNA"/>
</dbReference>
<comment type="caution">
    <text evidence="9">The sequence shown here is derived from an EMBL/GenBank/DDBJ whole genome shotgun (WGS) entry which is preliminary data.</text>
</comment>
<evidence type="ECO:0000256" key="2">
    <source>
        <dbReference type="ARBA" id="ARBA00006164"/>
    </source>
</evidence>
<evidence type="ECO:0000256" key="1">
    <source>
        <dbReference type="ARBA" id="ARBA00004123"/>
    </source>
</evidence>
<reference evidence="9" key="1">
    <citation type="submission" date="2023-07" db="EMBL/GenBank/DDBJ databases">
        <authorList>
            <consortium name="AG Swart"/>
            <person name="Singh M."/>
            <person name="Singh A."/>
            <person name="Seah K."/>
            <person name="Emmerich C."/>
        </authorList>
    </citation>
    <scope>NUCLEOTIDE SEQUENCE</scope>
    <source>
        <strain evidence="9">DP1</strain>
    </source>
</reference>
<feature type="compositionally biased region" description="Basic and acidic residues" evidence="8">
    <location>
        <begin position="414"/>
        <end position="427"/>
    </location>
</feature>
<sequence>MLGGGPSELTAQEFNKKIINEVLKGKKKEEGSAEDQKILDQLPQCPLHPIKMSNLKCRKCKKIKAQFDRLKGNDPDEDYYSGKPKQIDLDQIAEEWLKSNESEGLPIHGDPSKGNINDLLRANIMRCQYFKIDLYELKTYHEVMNEIDIHVGYVEPWTIGTHGVPSTLFCCLYKLMLMRLTLKQIFGLIKEGNAFSRCCGFLYIRYLCKPELLWHFLSPFMLDEQKFVPTPATGEEITIGEYVEKLLTEQNYYTTILPRIPALIDKEIQKRILLIPDKRMRKRENLDHINEFVPDNPIYFLDNTKGEWVKAICSEVLPEGVKVLYKTDSGEDTIKAVDFSEVLPCYDEESEDDHYSSDRSYDRDKDRERRHRKKSKKSRKRSRSRDRDRSDSNGRRRKRHREDKHSRSYRKRDRKIDLKELEEEVRQRRMNQASSSTRAGYSKKATSYKTTMSLAMPVGIKNRNSRSPTPEREFVEIENKAKNRKTEKILTIDEDEIERQNKQQNERLERLKKLYQN</sequence>
<evidence type="ECO:0000256" key="8">
    <source>
        <dbReference type="SAM" id="MobiDB-lite"/>
    </source>
</evidence>
<evidence type="ECO:0000313" key="10">
    <source>
        <dbReference type="Proteomes" id="UP001295684"/>
    </source>
</evidence>
<comment type="subcellular location">
    <subcellularLocation>
        <location evidence="1 7">Nucleus</location>
    </subcellularLocation>
</comment>
<comment type="similarity">
    <text evidence="2 7">Belongs to the PRP38 family.</text>
</comment>